<dbReference type="Pfam" id="PF02779">
    <property type="entry name" value="Transket_pyr"/>
    <property type="match status" value="1"/>
</dbReference>
<evidence type="ECO:0000256" key="1">
    <source>
        <dbReference type="ARBA" id="ARBA00001964"/>
    </source>
</evidence>
<dbReference type="InterPro" id="IPR051157">
    <property type="entry name" value="PDH/Transketolase"/>
</dbReference>
<dbReference type="SMART" id="SM00861">
    <property type="entry name" value="Transket_pyr"/>
    <property type="match status" value="1"/>
</dbReference>
<evidence type="ECO:0000313" key="5">
    <source>
        <dbReference type="EMBL" id="UEL49391.1"/>
    </source>
</evidence>
<dbReference type="Pfam" id="PF02780">
    <property type="entry name" value="Transketolase_C"/>
    <property type="match status" value="1"/>
</dbReference>
<dbReference type="PANTHER" id="PTHR43825:SF1">
    <property type="entry name" value="TRANSKETOLASE-LIKE PYRIMIDINE-BINDING DOMAIN-CONTAINING PROTEIN"/>
    <property type="match status" value="1"/>
</dbReference>
<sequence length="309" mass="33107">MSKIATREAYGKALVKLGKINDDVVVLDADLSKSTKTNDFLKAYPNRFFNMGIAEQNLVGAACGFAAAGKIPFASTFAMFATGRAFEVIRNSVCYPKLNVKICATHAGITVGEDGGSHQSVEDISLMRSIPNMTVVVPADGVEAEKMIFAAAEFNGPMYVRLGRSAVPTIFEEDYNFEIGKGVVLRNGNDATIIACGIMVNEAIIAADMLKEENIDVRVINMSTIKPIDTELIIKAAKETKAIITAEEHSIIGGLGSAVSEVVSENHPTIVRKVGVNDSFGESGTPNELLEKYGLTAKNIVEKVKEALN</sequence>
<dbReference type="RefSeq" id="WP_228417237.1">
    <property type="nucleotide sequence ID" value="NZ_CP081135.1"/>
</dbReference>
<dbReference type="SUPFAM" id="SSF52922">
    <property type="entry name" value="TK C-terminal domain-like"/>
    <property type="match status" value="1"/>
</dbReference>
<name>A0AAX2ZKJ7_9FIRM</name>
<accession>A0AAX2ZKJ7</accession>
<evidence type="ECO:0000256" key="2">
    <source>
        <dbReference type="ARBA" id="ARBA00007131"/>
    </source>
</evidence>
<keyword evidence="3" id="KW-0786">Thiamine pyrophosphate</keyword>
<evidence type="ECO:0000259" key="4">
    <source>
        <dbReference type="SMART" id="SM00861"/>
    </source>
</evidence>
<gene>
    <name evidence="5" type="ORF">JW646_08080</name>
</gene>
<keyword evidence="6" id="KW-1185">Reference proteome</keyword>
<organism evidence="5 6">
    <name type="scientific">Terrisporobacter hibernicus</name>
    <dbReference type="NCBI Taxonomy" id="2813371"/>
    <lineage>
        <taxon>Bacteria</taxon>
        <taxon>Bacillati</taxon>
        <taxon>Bacillota</taxon>
        <taxon>Clostridia</taxon>
        <taxon>Peptostreptococcales</taxon>
        <taxon>Peptostreptococcaceae</taxon>
        <taxon>Terrisporobacter</taxon>
    </lineage>
</organism>
<dbReference type="InterPro" id="IPR033248">
    <property type="entry name" value="Transketolase_C"/>
</dbReference>
<dbReference type="InterPro" id="IPR009014">
    <property type="entry name" value="Transketo_C/PFOR_II"/>
</dbReference>
<dbReference type="InterPro" id="IPR029061">
    <property type="entry name" value="THDP-binding"/>
</dbReference>
<dbReference type="PANTHER" id="PTHR43825">
    <property type="entry name" value="PYRUVATE DEHYDROGENASE E1 COMPONENT"/>
    <property type="match status" value="1"/>
</dbReference>
<dbReference type="SUPFAM" id="SSF52518">
    <property type="entry name" value="Thiamin diphosphate-binding fold (THDP-binding)"/>
    <property type="match status" value="1"/>
</dbReference>
<comment type="cofactor">
    <cofactor evidence="1">
        <name>thiamine diphosphate</name>
        <dbReference type="ChEBI" id="CHEBI:58937"/>
    </cofactor>
</comment>
<proteinExistence type="inferred from homology"/>
<dbReference type="KEGG" id="tem:JW646_08080"/>
<protein>
    <submittedName>
        <fullName evidence="5">Transketolase family protein</fullName>
    </submittedName>
</protein>
<reference evidence="5 6" key="1">
    <citation type="journal article" date="2023" name="Int. J. Syst. Evol. Microbiol.">
        <title>Terrisporobacter hibernicus sp. nov., isolated from bovine faeces in Northern Ireland.</title>
        <authorList>
            <person name="Mitchell M."/>
            <person name="Nguyen S.V."/>
            <person name="Connor M."/>
            <person name="Fairley D.J."/>
            <person name="Donoghue O."/>
            <person name="Marshall H."/>
            <person name="Koolman L."/>
            <person name="McMullan G."/>
            <person name="Schaffer K.E."/>
            <person name="McGrath J.W."/>
            <person name="Fanning S."/>
        </authorList>
    </citation>
    <scope>NUCLEOTIDE SEQUENCE [LARGE SCALE GENOMIC DNA]</scope>
    <source>
        <strain evidence="5 6">MCA3</strain>
    </source>
</reference>
<dbReference type="EMBL" id="CP081135">
    <property type="protein sequence ID" value="UEL49391.1"/>
    <property type="molecule type" value="Genomic_DNA"/>
</dbReference>
<feature type="domain" description="Transketolase-like pyrimidine-binding" evidence="4">
    <location>
        <begin position="4"/>
        <end position="169"/>
    </location>
</feature>
<dbReference type="InterPro" id="IPR005475">
    <property type="entry name" value="Transketolase-like_Pyr-bd"/>
</dbReference>
<dbReference type="Proteomes" id="UP001198983">
    <property type="component" value="Chromosome"/>
</dbReference>
<evidence type="ECO:0000313" key="6">
    <source>
        <dbReference type="Proteomes" id="UP001198983"/>
    </source>
</evidence>
<dbReference type="Gene3D" id="3.40.50.920">
    <property type="match status" value="1"/>
</dbReference>
<dbReference type="AlphaFoldDB" id="A0AAX2ZKJ7"/>
<dbReference type="CDD" id="cd07033">
    <property type="entry name" value="TPP_PYR_DXS_TK_like"/>
    <property type="match status" value="1"/>
</dbReference>
<evidence type="ECO:0000256" key="3">
    <source>
        <dbReference type="ARBA" id="ARBA00023052"/>
    </source>
</evidence>
<dbReference type="Gene3D" id="3.40.50.970">
    <property type="match status" value="1"/>
</dbReference>
<comment type="similarity">
    <text evidence="2">Belongs to the transketolase family.</text>
</comment>
<dbReference type="FunFam" id="3.40.50.970:FF:000129">
    <property type="entry name" value="Transketolase"/>
    <property type="match status" value="1"/>
</dbReference>